<reference evidence="1" key="2">
    <citation type="submission" date="2017-06" db="EMBL/GenBank/DDBJ databases">
        <title>WGS assembly of Brachypodium distachyon.</title>
        <authorList>
            <consortium name="The International Brachypodium Initiative"/>
            <person name="Lucas S."/>
            <person name="Harmon-Smith M."/>
            <person name="Lail K."/>
            <person name="Tice H."/>
            <person name="Grimwood J."/>
            <person name="Bruce D."/>
            <person name="Barry K."/>
            <person name="Shu S."/>
            <person name="Lindquist E."/>
            <person name="Wang M."/>
            <person name="Pitluck S."/>
            <person name="Vogel J.P."/>
            <person name="Garvin D.F."/>
            <person name="Mockler T.C."/>
            <person name="Schmutz J."/>
            <person name="Rokhsar D."/>
            <person name="Bevan M.W."/>
        </authorList>
    </citation>
    <scope>NUCLEOTIDE SEQUENCE</scope>
    <source>
        <strain evidence="1">Bd21</strain>
    </source>
</reference>
<keyword evidence="3" id="KW-1185">Reference proteome</keyword>
<name>A0A2K2CHB1_BRADI</name>
<dbReference type="Proteomes" id="UP000008810">
    <property type="component" value="Chromosome 5"/>
</dbReference>
<evidence type="ECO:0000313" key="1">
    <source>
        <dbReference type="EMBL" id="PNT61409.1"/>
    </source>
</evidence>
<dbReference type="EMBL" id="CM000884">
    <property type="protein sequence ID" value="PNT61409.1"/>
    <property type="molecule type" value="Genomic_DNA"/>
</dbReference>
<proteinExistence type="predicted"/>
<dbReference type="InParanoid" id="A0A2K2CHB1"/>
<organism evidence="1">
    <name type="scientific">Brachypodium distachyon</name>
    <name type="common">Purple false brome</name>
    <name type="synonym">Trachynia distachya</name>
    <dbReference type="NCBI Taxonomy" id="15368"/>
    <lineage>
        <taxon>Eukaryota</taxon>
        <taxon>Viridiplantae</taxon>
        <taxon>Streptophyta</taxon>
        <taxon>Embryophyta</taxon>
        <taxon>Tracheophyta</taxon>
        <taxon>Spermatophyta</taxon>
        <taxon>Magnoliopsida</taxon>
        <taxon>Liliopsida</taxon>
        <taxon>Poales</taxon>
        <taxon>Poaceae</taxon>
        <taxon>BOP clade</taxon>
        <taxon>Pooideae</taxon>
        <taxon>Stipodae</taxon>
        <taxon>Brachypodieae</taxon>
        <taxon>Brachypodium</taxon>
    </lineage>
</organism>
<evidence type="ECO:0000313" key="2">
    <source>
        <dbReference type="EnsemblPlants" id="PNT61409"/>
    </source>
</evidence>
<feature type="non-terminal residue" evidence="1">
    <location>
        <position position="1"/>
    </location>
</feature>
<dbReference type="EnsemblPlants" id="PNT61409">
    <property type="protein sequence ID" value="PNT61409"/>
    <property type="gene ID" value="BRADI_5g14946v3"/>
</dbReference>
<accession>A0A2K2CHB1</accession>
<reference evidence="1 2" key="1">
    <citation type="journal article" date="2010" name="Nature">
        <title>Genome sequencing and analysis of the model grass Brachypodium distachyon.</title>
        <authorList>
            <consortium name="International Brachypodium Initiative"/>
        </authorList>
    </citation>
    <scope>NUCLEOTIDE SEQUENCE [LARGE SCALE GENOMIC DNA]</scope>
    <source>
        <strain evidence="1 2">Bd21</strain>
    </source>
</reference>
<dbReference type="AlphaFoldDB" id="A0A2K2CHB1"/>
<gene>
    <name evidence="1" type="ORF">BRADI_5g14946v3</name>
</gene>
<dbReference type="Gramene" id="PNT61409">
    <property type="protein sequence ID" value="PNT61409"/>
    <property type="gene ID" value="BRADI_5g14946v3"/>
</dbReference>
<evidence type="ECO:0000313" key="3">
    <source>
        <dbReference type="Proteomes" id="UP000008810"/>
    </source>
</evidence>
<dbReference type="OrthoDB" id="686619at2759"/>
<dbReference type="FunCoup" id="A0A2K2CHB1">
    <property type="interactions" value="198"/>
</dbReference>
<sequence length="88" mass="10328">LRLWSGAHFPIPGSIFCSSEECWTEARKRVPKSLRRDFDTFTILVHWRLWKERNARIFQQEAATVERVVDLIIEDLRSWKAAGCIVAI</sequence>
<reference evidence="2" key="3">
    <citation type="submission" date="2018-08" db="UniProtKB">
        <authorList>
            <consortium name="EnsemblPlants"/>
        </authorList>
    </citation>
    <scope>IDENTIFICATION</scope>
    <source>
        <strain evidence="2">cv. Bd21</strain>
    </source>
</reference>
<protein>
    <submittedName>
        <fullName evidence="1 2">Uncharacterized protein</fullName>
    </submittedName>
</protein>